<proteinExistence type="predicted"/>
<evidence type="ECO:0000313" key="1">
    <source>
        <dbReference type="EMBL" id="GKV46647.1"/>
    </source>
</evidence>
<reference evidence="1 2" key="1">
    <citation type="journal article" date="2021" name="Commun. Biol.">
        <title>The genome of Shorea leprosula (Dipterocarpaceae) highlights the ecological relevance of drought in aseasonal tropical rainforests.</title>
        <authorList>
            <person name="Ng K.K.S."/>
            <person name="Kobayashi M.J."/>
            <person name="Fawcett J.A."/>
            <person name="Hatakeyama M."/>
            <person name="Paape T."/>
            <person name="Ng C.H."/>
            <person name="Ang C.C."/>
            <person name="Tnah L.H."/>
            <person name="Lee C.T."/>
            <person name="Nishiyama T."/>
            <person name="Sese J."/>
            <person name="O'Brien M.J."/>
            <person name="Copetti D."/>
            <person name="Mohd Noor M.I."/>
            <person name="Ong R.C."/>
            <person name="Putra M."/>
            <person name="Sireger I.Z."/>
            <person name="Indrioko S."/>
            <person name="Kosugi Y."/>
            <person name="Izuno A."/>
            <person name="Isagi Y."/>
            <person name="Lee S.L."/>
            <person name="Shimizu K.K."/>
        </authorList>
    </citation>
    <scope>NUCLEOTIDE SEQUENCE [LARGE SCALE GENOMIC DNA]</scope>
    <source>
        <strain evidence="1">214</strain>
    </source>
</reference>
<keyword evidence="2" id="KW-1185">Reference proteome</keyword>
<evidence type="ECO:0000313" key="2">
    <source>
        <dbReference type="Proteomes" id="UP001054252"/>
    </source>
</evidence>
<dbReference type="AlphaFoldDB" id="A0AAV5MDU9"/>
<dbReference type="Proteomes" id="UP001054252">
    <property type="component" value="Unassembled WGS sequence"/>
</dbReference>
<comment type="caution">
    <text evidence="1">The sequence shown here is derived from an EMBL/GenBank/DDBJ whole genome shotgun (WGS) entry which is preliminary data.</text>
</comment>
<name>A0AAV5MDU9_9ROSI</name>
<dbReference type="EMBL" id="BPVZ01000213">
    <property type="protein sequence ID" value="GKV46647.1"/>
    <property type="molecule type" value="Genomic_DNA"/>
</dbReference>
<gene>
    <name evidence="1" type="ORF">SLEP1_g53623</name>
</gene>
<accession>A0AAV5MDU9</accession>
<organism evidence="1 2">
    <name type="scientific">Rubroshorea leprosula</name>
    <dbReference type="NCBI Taxonomy" id="152421"/>
    <lineage>
        <taxon>Eukaryota</taxon>
        <taxon>Viridiplantae</taxon>
        <taxon>Streptophyta</taxon>
        <taxon>Embryophyta</taxon>
        <taxon>Tracheophyta</taxon>
        <taxon>Spermatophyta</taxon>
        <taxon>Magnoliopsida</taxon>
        <taxon>eudicotyledons</taxon>
        <taxon>Gunneridae</taxon>
        <taxon>Pentapetalae</taxon>
        <taxon>rosids</taxon>
        <taxon>malvids</taxon>
        <taxon>Malvales</taxon>
        <taxon>Dipterocarpaceae</taxon>
        <taxon>Rubroshorea</taxon>
    </lineage>
</organism>
<sequence length="44" mass="5037">MPHASITESPAIVPFLVFKFYRAAPDFLLFSPVRILQKGGQFWL</sequence>
<protein>
    <submittedName>
        <fullName evidence="1">Uncharacterized protein</fullName>
    </submittedName>
</protein>